<sequence length="462" mass="49747">MSVKTSPQSTILVPPSPPPQPMPCDDHGSLTPRLSPTPVAPVVTQNHSVRPPVPTRNRSPPSPTVSPNDHHPHRPSISPVKGRSAMTASPPLTPTPHQPMVTKFISNKKDPLPSSQMPPPLSSASSSTSTKALTSFSSSPSPPLSLLSTATPATNSNPYRQSWYSPFNTGLEFDLLSRSPPSPTHTYASASTSSSPSMSVSSSSFNQHDYRLFSDPPSSRATPPVIPGIGGYNHSLQQPQPQQQPQHIHQLHQYQPHSHSHSSLSLQKYQHRHPHHTLPIQQHHHFQQPAQLCHAVGGGSSYDHPIYGALPTATPPSTQKKPASPIYMESSSSIANLPPPPTGTRLPTPPVSLSPVIAPPSLPPPPSLSSTAQPSPSSKMVPSTFPFSLWYQWKPGSSEGTGQSSALHHQHQHHSQPQQESTCQGNINAVDEQQPATFSLFDRKLSFHAASTRSQDDAPSQR</sequence>
<gene>
    <name evidence="2" type="ORF">BCR42DRAFT_419482</name>
</gene>
<feature type="region of interest" description="Disordered" evidence="1">
    <location>
        <begin position="175"/>
        <end position="265"/>
    </location>
</feature>
<feature type="compositionally biased region" description="Low complexity" evidence="1">
    <location>
        <begin position="122"/>
        <end position="156"/>
    </location>
</feature>
<dbReference type="Proteomes" id="UP000193560">
    <property type="component" value="Unassembled WGS sequence"/>
</dbReference>
<dbReference type="OrthoDB" id="10635499at2759"/>
<dbReference type="EMBL" id="MCGE01000017">
    <property type="protein sequence ID" value="ORZ13241.1"/>
    <property type="molecule type" value="Genomic_DNA"/>
</dbReference>
<accession>A0A1X2IBF6</accession>
<feature type="region of interest" description="Disordered" evidence="1">
    <location>
        <begin position="307"/>
        <end position="379"/>
    </location>
</feature>
<dbReference type="AlphaFoldDB" id="A0A1X2IBF6"/>
<feature type="compositionally biased region" description="Polar residues" evidence="1">
    <location>
        <begin position="1"/>
        <end position="11"/>
    </location>
</feature>
<keyword evidence="3" id="KW-1185">Reference proteome</keyword>
<comment type="caution">
    <text evidence="2">The sequence shown here is derived from an EMBL/GenBank/DDBJ whole genome shotgun (WGS) entry which is preliminary data.</text>
</comment>
<evidence type="ECO:0000313" key="2">
    <source>
        <dbReference type="EMBL" id="ORZ13241.1"/>
    </source>
</evidence>
<feature type="compositionally biased region" description="Low complexity" evidence="1">
    <location>
        <begin position="368"/>
        <end position="378"/>
    </location>
</feature>
<name>A0A1X2IBF6_9FUNG</name>
<feature type="region of interest" description="Disordered" evidence="1">
    <location>
        <begin position="1"/>
        <end position="163"/>
    </location>
</feature>
<feature type="compositionally biased region" description="Pro residues" evidence="1">
    <location>
        <begin position="337"/>
        <end position="367"/>
    </location>
</feature>
<evidence type="ECO:0000313" key="3">
    <source>
        <dbReference type="Proteomes" id="UP000193560"/>
    </source>
</evidence>
<feature type="compositionally biased region" description="Low complexity" evidence="1">
    <location>
        <begin position="237"/>
        <end position="265"/>
    </location>
</feature>
<feature type="region of interest" description="Disordered" evidence="1">
    <location>
        <begin position="398"/>
        <end position="426"/>
    </location>
</feature>
<evidence type="ECO:0000256" key="1">
    <source>
        <dbReference type="SAM" id="MobiDB-lite"/>
    </source>
</evidence>
<proteinExistence type="predicted"/>
<organism evidence="2 3">
    <name type="scientific">Absidia repens</name>
    <dbReference type="NCBI Taxonomy" id="90262"/>
    <lineage>
        <taxon>Eukaryota</taxon>
        <taxon>Fungi</taxon>
        <taxon>Fungi incertae sedis</taxon>
        <taxon>Mucoromycota</taxon>
        <taxon>Mucoromycotina</taxon>
        <taxon>Mucoromycetes</taxon>
        <taxon>Mucorales</taxon>
        <taxon>Cunninghamellaceae</taxon>
        <taxon>Absidia</taxon>
    </lineage>
</organism>
<reference evidence="2 3" key="1">
    <citation type="submission" date="2016-07" db="EMBL/GenBank/DDBJ databases">
        <title>Pervasive Adenine N6-methylation of Active Genes in Fungi.</title>
        <authorList>
            <consortium name="DOE Joint Genome Institute"/>
            <person name="Mondo S.J."/>
            <person name="Dannebaum R.O."/>
            <person name="Kuo R.C."/>
            <person name="Labutti K."/>
            <person name="Haridas S."/>
            <person name="Kuo A."/>
            <person name="Salamov A."/>
            <person name="Ahrendt S.R."/>
            <person name="Lipzen A."/>
            <person name="Sullivan W."/>
            <person name="Andreopoulos W.B."/>
            <person name="Clum A."/>
            <person name="Lindquist E."/>
            <person name="Daum C."/>
            <person name="Ramamoorthy G.K."/>
            <person name="Gryganskyi A."/>
            <person name="Culley D."/>
            <person name="Magnuson J.K."/>
            <person name="James T.Y."/>
            <person name="O'Malley M.A."/>
            <person name="Stajich J.E."/>
            <person name="Spatafora J.W."/>
            <person name="Visel A."/>
            <person name="Grigoriev I.V."/>
        </authorList>
    </citation>
    <scope>NUCLEOTIDE SEQUENCE [LARGE SCALE GENOMIC DNA]</scope>
    <source>
        <strain evidence="2 3">NRRL 1336</strain>
    </source>
</reference>
<protein>
    <submittedName>
        <fullName evidence="2">Uncharacterized protein</fullName>
    </submittedName>
</protein>
<feature type="compositionally biased region" description="Low complexity" evidence="1">
    <location>
        <begin position="184"/>
        <end position="204"/>
    </location>
</feature>